<dbReference type="NCBIfam" id="TIGR02937">
    <property type="entry name" value="sigma70-ECF"/>
    <property type="match status" value="1"/>
</dbReference>
<keyword evidence="7" id="KW-1185">Reference proteome</keyword>
<accession>A0ABW3BZ22</accession>
<dbReference type="RefSeq" id="WP_381486212.1">
    <property type="nucleotide sequence ID" value="NZ_JBHTIK010000002.1"/>
</dbReference>
<feature type="domain" description="RNA polymerase sigma factor 70 region 4 type 2" evidence="5">
    <location>
        <begin position="118"/>
        <end position="164"/>
    </location>
</feature>
<dbReference type="SUPFAM" id="SSF88946">
    <property type="entry name" value="Sigma2 domain of RNA polymerase sigma factors"/>
    <property type="match status" value="1"/>
</dbReference>
<evidence type="ECO:0000313" key="6">
    <source>
        <dbReference type="EMBL" id="MFD0847349.1"/>
    </source>
</evidence>
<evidence type="ECO:0000256" key="2">
    <source>
        <dbReference type="ARBA" id="ARBA00023015"/>
    </source>
</evidence>
<keyword evidence="2" id="KW-0805">Transcription regulation</keyword>
<dbReference type="InterPro" id="IPR013249">
    <property type="entry name" value="RNA_pol_sigma70_r4_t2"/>
</dbReference>
<evidence type="ECO:0000256" key="4">
    <source>
        <dbReference type="ARBA" id="ARBA00023163"/>
    </source>
</evidence>
<dbReference type="InterPro" id="IPR013325">
    <property type="entry name" value="RNA_pol_sigma_r2"/>
</dbReference>
<keyword evidence="4" id="KW-0804">Transcription</keyword>
<dbReference type="Gene3D" id="1.10.1740.10">
    <property type="match status" value="1"/>
</dbReference>
<dbReference type="InterPro" id="IPR036388">
    <property type="entry name" value="WH-like_DNA-bd_sf"/>
</dbReference>
<dbReference type="InterPro" id="IPR014284">
    <property type="entry name" value="RNA_pol_sigma-70_dom"/>
</dbReference>
<dbReference type="PANTHER" id="PTHR43133">
    <property type="entry name" value="RNA POLYMERASE ECF-TYPE SIGMA FACTO"/>
    <property type="match status" value="1"/>
</dbReference>
<dbReference type="InterPro" id="IPR039425">
    <property type="entry name" value="RNA_pol_sigma-70-like"/>
</dbReference>
<reference evidence="7" key="1">
    <citation type="journal article" date="2019" name="Int. J. Syst. Evol. Microbiol.">
        <title>The Global Catalogue of Microorganisms (GCM) 10K type strain sequencing project: providing services to taxonomists for standard genome sequencing and annotation.</title>
        <authorList>
            <consortium name="The Broad Institute Genomics Platform"/>
            <consortium name="The Broad Institute Genome Sequencing Center for Infectious Disease"/>
            <person name="Wu L."/>
            <person name="Ma J."/>
        </authorList>
    </citation>
    <scope>NUCLEOTIDE SEQUENCE [LARGE SCALE GENOMIC DNA]</scope>
    <source>
        <strain evidence="7">CCUG 52537</strain>
    </source>
</reference>
<name>A0ABW3BZ22_SPHXN</name>
<dbReference type="EMBL" id="JBHTIK010000002">
    <property type="protein sequence ID" value="MFD0847349.1"/>
    <property type="molecule type" value="Genomic_DNA"/>
</dbReference>
<dbReference type="Proteomes" id="UP001597124">
    <property type="component" value="Unassembled WGS sequence"/>
</dbReference>
<proteinExistence type="inferred from homology"/>
<evidence type="ECO:0000259" key="5">
    <source>
        <dbReference type="Pfam" id="PF08281"/>
    </source>
</evidence>
<evidence type="ECO:0000256" key="3">
    <source>
        <dbReference type="ARBA" id="ARBA00023082"/>
    </source>
</evidence>
<comment type="caution">
    <text evidence="6">The sequence shown here is derived from an EMBL/GenBank/DDBJ whole genome shotgun (WGS) entry which is preliminary data.</text>
</comment>
<keyword evidence="3" id="KW-0731">Sigma factor</keyword>
<dbReference type="SUPFAM" id="SSF88659">
    <property type="entry name" value="Sigma3 and sigma4 domains of RNA polymerase sigma factors"/>
    <property type="match status" value="1"/>
</dbReference>
<dbReference type="Pfam" id="PF08281">
    <property type="entry name" value="Sigma70_r4_2"/>
    <property type="match status" value="1"/>
</dbReference>
<comment type="similarity">
    <text evidence="1">Belongs to the sigma-70 factor family. ECF subfamily.</text>
</comment>
<evidence type="ECO:0000313" key="7">
    <source>
        <dbReference type="Proteomes" id="UP001597124"/>
    </source>
</evidence>
<dbReference type="Gene3D" id="1.10.10.10">
    <property type="entry name" value="Winged helix-like DNA-binding domain superfamily/Winged helix DNA-binding domain"/>
    <property type="match status" value="1"/>
</dbReference>
<dbReference type="PANTHER" id="PTHR43133:SF63">
    <property type="entry name" value="RNA POLYMERASE SIGMA FACTOR FECI-RELATED"/>
    <property type="match status" value="1"/>
</dbReference>
<sequence length="189" mass="21758">MVDDEALRRWFCREVLPLEAALMAFLRRNWRETADLQDLRQDIYERVLKGAREQLPQHSAAYVYTVARNHLINCARRSRIVSFELLADLDDVQQGGQAFHPERQLVARDELKRAIAGLDRLPPRCREIVRLRKVEGLSTRETAARLDIGVDAVEKQITLGMRALVDFVLGGTGKIQWSRSASVSRRRRP</sequence>
<organism evidence="6 7">
    <name type="scientific">Sphingosinicella xenopeptidilytica</name>
    <dbReference type="NCBI Taxonomy" id="364098"/>
    <lineage>
        <taxon>Bacteria</taxon>
        <taxon>Pseudomonadati</taxon>
        <taxon>Pseudomonadota</taxon>
        <taxon>Alphaproteobacteria</taxon>
        <taxon>Sphingomonadales</taxon>
        <taxon>Sphingosinicellaceae</taxon>
        <taxon>Sphingosinicella</taxon>
    </lineage>
</organism>
<protein>
    <submittedName>
        <fullName evidence="6">RNA polymerase sigma factor</fullName>
    </submittedName>
</protein>
<evidence type="ECO:0000256" key="1">
    <source>
        <dbReference type="ARBA" id="ARBA00010641"/>
    </source>
</evidence>
<gene>
    <name evidence="6" type="ORF">ACFQ00_03355</name>
</gene>
<dbReference type="InterPro" id="IPR013324">
    <property type="entry name" value="RNA_pol_sigma_r3/r4-like"/>
</dbReference>